<comment type="caution">
    <text evidence="6">The sequence shown here is derived from an EMBL/GenBank/DDBJ whole genome shotgun (WGS) entry which is preliminary data.</text>
</comment>
<dbReference type="InterPro" id="IPR003265">
    <property type="entry name" value="HhH-GPD_domain"/>
</dbReference>
<evidence type="ECO:0000256" key="4">
    <source>
        <dbReference type="ARBA" id="ARBA00023204"/>
    </source>
</evidence>
<reference evidence="6 7" key="1">
    <citation type="submission" date="2018-07" db="EMBL/GenBank/DDBJ databases">
        <title>Genome sequence of Rhodococcus rhodnii ATCC 35071 from Rhodnius prolixus.</title>
        <authorList>
            <person name="Patel V."/>
            <person name="Vogel K.J."/>
        </authorList>
    </citation>
    <scope>NUCLEOTIDE SEQUENCE [LARGE SCALE GENOMIC DNA]</scope>
    <source>
        <strain evidence="6 7">ATCC 35071</strain>
    </source>
</reference>
<dbReference type="GO" id="GO:0005737">
    <property type="term" value="C:cytoplasm"/>
    <property type="evidence" value="ECO:0007669"/>
    <property type="project" value="TreeGrafter"/>
</dbReference>
<keyword evidence="3" id="KW-0227">DNA damage</keyword>
<comment type="catalytic activity">
    <reaction evidence="1">
        <text>Hydrolysis of alkylated DNA, releasing 3-methyladenine, 3-methylguanine, 7-methylguanine and 7-methyladenine.</text>
        <dbReference type="EC" id="3.2.2.21"/>
    </reaction>
</comment>
<dbReference type="SUPFAM" id="SSF48150">
    <property type="entry name" value="DNA-glycosylase"/>
    <property type="match status" value="1"/>
</dbReference>
<dbReference type="EMBL" id="QRCM01000001">
    <property type="protein sequence ID" value="TXG92483.1"/>
    <property type="molecule type" value="Genomic_DNA"/>
</dbReference>
<dbReference type="Gene3D" id="1.10.340.30">
    <property type="entry name" value="Hypothetical protein, domain 2"/>
    <property type="match status" value="1"/>
</dbReference>
<dbReference type="AlphaFoldDB" id="A0A6P2CJE9"/>
<evidence type="ECO:0000256" key="5">
    <source>
        <dbReference type="SAM" id="MobiDB-lite"/>
    </source>
</evidence>
<dbReference type="PANTHER" id="PTHR43003">
    <property type="entry name" value="DNA-3-METHYLADENINE GLYCOSYLASE"/>
    <property type="match status" value="1"/>
</dbReference>
<sequence length="309" mass="33932">MSGASAVGDSVTVESERPLDVALTLAPHGRGPRDPTQRRTPDGAVWRTSRQPGGPVTYRVTQPGRHTARVQAWGPGAADVLARARDLVGADDDASTFAPRHPLLVEAHRRHPHLRIGSTGRVFEALVPAVLEQRVHTIAAHRSWAWLVRRYGSPAPGPAPRDLLVPPEPRTWRTIPSWAYHRAGVDPSRSRTLVRCAEVADSLERAATAEYDEFVRRVTSLPGVGVWTAAHTAQRALGAADALAIGDYNIPDIVGWTLEGRAMADAEMVEYLDHLRPHRHRAVWLLMVSGAAYKPKRGPRTPLVDHTWH</sequence>
<dbReference type="GO" id="GO:0032993">
    <property type="term" value="C:protein-DNA complex"/>
    <property type="evidence" value="ECO:0007669"/>
    <property type="project" value="TreeGrafter"/>
</dbReference>
<proteinExistence type="predicted"/>
<name>A0A6P2CJE9_9NOCA</name>
<feature type="region of interest" description="Disordered" evidence="5">
    <location>
        <begin position="1"/>
        <end position="56"/>
    </location>
</feature>
<dbReference type="EC" id="3.2.2.21" evidence="2"/>
<evidence type="ECO:0000256" key="3">
    <source>
        <dbReference type="ARBA" id="ARBA00022763"/>
    </source>
</evidence>
<dbReference type="CDD" id="cd00056">
    <property type="entry name" value="ENDO3c"/>
    <property type="match status" value="1"/>
</dbReference>
<evidence type="ECO:0000313" key="7">
    <source>
        <dbReference type="Proteomes" id="UP000471120"/>
    </source>
</evidence>
<evidence type="ECO:0000313" key="6">
    <source>
        <dbReference type="EMBL" id="TXG92483.1"/>
    </source>
</evidence>
<dbReference type="InterPro" id="IPR011257">
    <property type="entry name" value="DNA_glycosylase"/>
</dbReference>
<feature type="compositionally biased region" description="Basic and acidic residues" evidence="5">
    <location>
        <begin position="31"/>
        <end position="41"/>
    </location>
</feature>
<evidence type="ECO:0000256" key="1">
    <source>
        <dbReference type="ARBA" id="ARBA00000086"/>
    </source>
</evidence>
<accession>A0A6P2CJE9</accession>
<dbReference type="GO" id="GO:0008725">
    <property type="term" value="F:DNA-3-methyladenine glycosylase activity"/>
    <property type="evidence" value="ECO:0007669"/>
    <property type="project" value="TreeGrafter"/>
</dbReference>
<dbReference type="GO" id="GO:0043916">
    <property type="term" value="F:DNA-7-methylguanine glycosylase activity"/>
    <property type="evidence" value="ECO:0007669"/>
    <property type="project" value="TreeGrafter"/>
</dbReference>
<organism evidence="6 7">
    <name type="scientific">Rhodococcus rhodnii</name>
    <dbReference type="NCBI Taxonomy" id="38312"/>
    <lineage>
        <taxon>Bacteria</taxon>
        <taxon>Bacillati</taxon>
        <taxon>Actinomycetota</taxon>
        <taxon>Actinomycetes</taxon>
        <taxon>Mycobacteriales</taxon>
        <taxon>Nocardiaceae</taxon>
        <taxon>Rhodococcus</taxon>
    </lineage>
</organism>
<dbReference type="GO" id="GO:0006307">
    <property type="term" value="P:DNA alkylation repair"/>
    <property type="evidence" value="ECO:0007669"/>
    <property type="project" value="TreeGrafter"/>
</dbReference>
<dbReference type="GO" id="GO:0006285">
    <property type="term" value="P:base-excision repair, AP site formation"/>
    <property type="evidence" value="ECO:0007669"/>
    <property type="project" value="TreeGrafter"/>
</dbReference>
<gene>
    <name evidence="6" type="ORF">DW322_06690</name>
</gene>
<dbReference type="Proteomes" id="UP000471120">
    <property type="component" value="Unassembled WGS sequence"/>
</dbReference>
<dbReference type="PANTHER" id="PTHR43003:SF6">
    <property type="entry name" value="DNA GLYCOSYLASE"/>
    <property type="match status" value="1"/>
</dbReference>
<evidence type="ECO:0000256" key="2">
    <source>
        <dbReference type="ARBA" id="ARBA00012000"/>
    </source>
</evidence>
<keyword evidence="4" id="KW-0234">DNA repair</keyword>
<dbReference type="InterPro" id="IPR051912">
    <property type="entry name" value="Alkylbase_DNA_Glycosylase/TA"/>
</dbReference>
<protein>
    <recommendedName>
        <fullName evidence="2">DNA-3-methyladenine glycosylase II</fullName>
        <ecNumber evidence="2">3.2.2.21</ecNumber>
    </recommendedName>
</protein>
<dbReference type="GO" id="GO:0032131">
    <property type="term" value="F:alkylated DNA binding"/>
    <property type="evidence" value="ECO:0007669"/>
    <property type="project" value="TreeGrafter"/>
</dbReference>